<dbReference type="PROSITE" id="PS50110">
    <property type="entry name" value="RESPONSE_REGULATORY"/>
    <property type="match status" value="1"/>
</dbReference>
<evidence type="ECO:0000313" key="6">
    <source>
        <dbReference type="Proteomes" id="UP000030341"/>
    </source>
</evidence>
<dbReference type="GO" id="GO:0000160">
    <property type="term" value="P:phosphorelay signal transduction system"/>
    <property type="evidence" value="ECO:0007669"/>
    <property type="project" value="InterPro"/>
</dbReference>
<sequence>MTDKLKMMVVDDEVEVLNALKRLFRKDFEVVAFSEPEAAAAALSETSFAVIVSDMKMPKMSGAELLSIAHETCPDTPRILLTGYSDIDSTAMAINQGKINNYINKPWNNDDLKNIVLQAAEQFQLKQSVQRLENELKLKNDLLRKQNQDLESKVQERTQSLSNLNEKLKSANDRQRSLFYDVIEMINLIIEDTTGGGDGHVKRVAGHCRMLALEMGLEKNQVTQVYLAGLMHEIGKVSLSDNLAKSIENELTRAELNEKQSHAVKGAEILQTVPHLKAIGVAVKHQYERFDGSGLPDHLIGTNIPLASRILTVVNEFDKLVLGRISSQKLSQSQAIDYLKKESKTFFDPEIVDAYVTLLNSEISLDQHNIDLCIGVDKLEPGMHLSQDLLNKQGGVVLTQGTEITPTVIAKLKAYEKEWRYIFNIFVH</sequence>
<dbReference type="PANTHER" id="PTHR45228:SF8">
    <property type="entry name" value="TWO-COMPONENT RESPONSE REGULATOR-RELATED"/>
    <property type="match status" value="1"/>
</dbReference>
<dbReference type="Pfam" id="PF00072">
    <property type="entry name" value="Response_reg"/>
    <property type="match status" value="1"/>
</dbReference>
<keyword evidence="6" id="KW-1185">Reference proteome</keyword>
<dbReference type="InterPro" id="IPR011006">
    <property type="entry name" value="CheY-like_superfamily"/>
</dbReference>
<evidence type="ECO:0008006" key="7">
    <source>
        <dbReference type="Google" id="ProtNLM"/>
    </source>
</evidence>
<dbReference type="HOGENOM" id="CLU_000445_92_10_6"/>
<feature type="domain" description="HD-GYP" evidence="4">
    <location>
        <begin position="175"/>
        <end position="371"/>
    </location>
</feature>
<dbReference type="AlphaFoldDB" id="A0A0A7EKT3"/>
<dbReference type="eggNOG" id="COG3437">
    <property type="taxonomic scope" value="Bacteria"/>
</dbReference>
<dbReference type="CDD" id="cd00077">
    <property type="entry name" value="HDc"/>
    <property type="match status" value="1"/>
</dbReference>
<dbReference type="InterPro" id="IPR052020">
    <property type="entry name" value="Cyclic_di-GMP/3'3'-cGAMP_PDE"/>
</dbReference>
<gene>
    <name evidence="5" type="ORF">OM33_16185</name>
</gene>
<dbReference type="InterPro" id="IPR003607">
    <property type="entry name" value="HD/PDEase_dom"/>
</dbReference>
<dbReference type="KEGG" id="pseo:OM33_16185"/>
<dbReference type="Gene3D" id="1.10.3210.10">
    <property type="entry name" value="Hypothetical protein af1432"/>
    <property type="match status" value="1"/>
</dbReference>
<reference evidence="5 6" key="1">
    <citation type="submission" date="2014-11" db="EMBL/GenBank/DDBJ databases">
        <title>Complete Genome Sequence of Pseudoalteromonas sp. Strain OCN003 Isolated from Kaneohe Bay, Oahu, Hawaii.</title>
        <authorList>
            <person name="Beurmann S."/>
            <person name="Videau P."/>
            <person name="Ushijima B."/>
            <person name="Smith A.M."/>
            <person name="Aeby G.S."/>
            <person name="Callahan S.M."/>
            <person name="Belcaid M."/>
        </authorList>
    </citation>
    <scope>NUCLEOTIDE SEQUENCE [LARGE SCALE GENOMIC DNA]</scope>
    <source>
        <strain evidence="5 6">OCN003</strain>
    </source>
</reference>
<feature type="domain" description="Response regulatory" evidence="3">
    <location>
        <begin position="6"/>
        <end position="120"/>
    </location>
</feature>
<evidence type="ECO:0000259" key="4">
    <source>
        <dbReference type="PROSITE" id="PS51832"/>
    </source>
</evidence>
<dbReference type="SUPFAM" id="SSF52172">
    <property type="entry name" value="CheY-like"/>
    <property type="match status" value="1"/>
</dbReference>
<dbReference type="OrthoDB" id="9802066at2"/>
<dbReference type="CDD" id="cd17569">
    <property type="entry name" value="REC_HupR-like"/>
    <property type="match status" value="1"/>
</dbReference>
<dbReference type="RefSeq" id="WP_040135082.1">
    <property type="nucleotide sequence ID" value="NZ_CP009889.1"/>
</dbReference>
<name>A0A0A7EKT3_9GAMM</name>
<dbReference type="SUPFAM" id="SSF109604">
    <property type="entry name" value="HD-domain/PDEase-like"/>
    <property type="match status" value="1"/>
</dbReference>
<proteinExistence type="predicted"/>
<protein>
    <recommendedName>
        <fullName evidence="7">Chemotaxis protein CheY</fullName>
    </recommendedName>
</protein>
<organism evidence="5 6">
    <name type="scientific">Pseudoalteromonas piratica</name>
    <dbReference type="NCBI Taxonomy" id="1348114"/>
    <lineage>
        <taxon>Bacteria</taxon>
        <taxon>Pseudomonadati</taxon>
        <taxon>Pseudomonadota</taxon>
        <taxon>Gammaproteobacteria</taxon>
        <taxon>Alteromonadales</taxon>
        <taxon>Pseudoalteromonadaceae</taxon>
        <taxon>Pseudoalteromonas</taxon>
    </lineage>
</organism>
<dbReference type="EMBL" id="CP009889">
    <property type="protein sequence ID" value="AIY66671.1"/>
    <property type="molecule type" value="Genomic_DNA"/>
</dbReference>
<feature type="modified residue" description="4-aspartylphosphate" evidence="1">
    <location>
        <position position="54"/>
    </location>
</feature>
<dbReference type="InterPro" id="IPR037522">
    <property type="entry name" value="HD_GYP_dom"/>
</dbReference>
<evidence type="ECO:0000313" key="5">
    <source>
        <dbReference type="EMBL" id="AIY66671.1"/>
    </source>
</evidence>
<keyword evidence="1" id="KW-0597">Phosphoprotein</keyword>
<accession>A0A0A7EKT3</accession>
<feature type="coiled-coil region" evidence="2">
    <location>
        <begin position="129"/>
        <end position="174"/>
    </location>
</feature>
<dbReference type="Gene3D" id="3.40.50.2300">
    <property type="match status" value="1"/>
</dbReference>
<dbReference type="PROSITE" id="PS51832">
    <property type="entry name" value="HD_GYP"/>
    <property type="match status" value="1"/>
</dbReference>
<dbReference type="InterPro" id="IPR001789">
    <property type="entry name" value="Sig_transdc_resp-reg_receiver"/>
</dbReference>
<dbReference type="PANTHER" id="PTHR45228">
    <property type="entry name" value="CYCLIC DI-GMP PHOSPHODIESTERASE TM_0186-RELATED"/>
    <property type="match status" value="1"/>
</dbReference>
<dbReference type="Pfam" id="PF13487">
    <property type="entry name" value="HD_5"/>
    <property type="match status" value="1"/>
</dbReference>
<evidence type="ECO:0000259" key="3">
    <source>
        <dbReference type="PROSITE" id="PS50110"/>
    </source>
</evidence>
<evidence type="ECO:0000256" key="2">
    <source>
        <dbReference type="SAM" id="Coils"/>
    </source>
</evidence>
<keyword evidence="2" id="KW-0175">Coiled coil</keyword>
<dbReference type="SMART" id="SM00448">
    <property type="entry name" value="REC"/>
    <property type="match status" value="1"/>
</dbReference>
<dbReference type="GO" id="GO:0008081">
    <property type="term" value="F:phosphoric diester hydrolase activity"/>
    <property type="evidence" value="ECO:0007669"/>
    <property type="project" value="UniProtKB-ARBA"/>
</dbReference>
<evidence type="ECO:0000256" key="1">
    <source>
        <dbReference type="PROSITE-ProRule" id="PRU00169"/>
    </source>
</evidence>
<dbReference type="Proteomes" id="UP000030341">
    <property type="component" value="Chromosome 2"/>
</dbReference>
<dbReference type="STRING" id="1348114.OM33_16185"/>